<evidence type="ECO:0000256" key="1">
    <source>
        <dbReference type="ARBA" id="ARBA00006596"/>
    </source>
</evidence>
<name>A0A1Y1II93_KLENI</name>
<dbReference type="InterPro" id="IPR009016">
    <property type="entry name" value="Fe_hydrogenase"/>
</dbReference>
<dbReference type="Gene3D" id="3.40.50.1780">
    <property type="match status" value="1"/>
</dbReference>
<keyword evidence="4" id="KW-0408">Iron</keyword>
<reference evidence="7 8" key="1">
    <citation type="journal article" date="2014" name="Nat. Commun.">
        <title>Klebsormidium flaccidum genome reveals primary factors for plant terrestrial adaptation.</title>
        <authorList>
            <person name="Hori K."/>
            <person name="Maruyama F."/>
            <person name="Fujisawa T."/>
            <person name="Togashi T."/>
            <person name="Yamamoto N."/>
            <person name="Seo M."/>
            <person name="Sato S."/>
            <person name="Yamada T."/>
            <person name="Mori H."/>
            <person name="Tajima N."/>
            <person name="Moriyama T."/>
            <person name="Ikeuchi M."/>
            <person name="Watanabe M."/>
            <person name="Wada H."/>
            <person name="Kobayashi K."/>
            <person name="Saito M."/>
            <person name="Masuda T."/>
            <person name="Sasaki-Sekimoto Y."/>
            <person name="Mashiguchi K."/>
            <person name="Awai K."/>
            <person name="Shimojima M."/>
            <person name="Masuda S."/>
            <person name="Iwai M."/>
            <person name="Nobusawa T."/>
            <person name="Narise T."/>
            <person name="Kondo S."/>
            <person name="Saito H."/>
            <person name="Sato R."/>
            <person name="Murakawa M."/>
            <person name="Ihara Y."/>
            <person name="Oshima-Yamada Y."/>
            <person name="Ohtaka K."/>
            <person name="Satoh M."/>
            <person name="Sonobe K."/>
            <person name="Ishii M."/>
            <person name="Ohtani R."/>
            <person name="Kanamori-Sato M."/>
            <person name="Honoki R."/>
            <person name="Miyazaki D."/>
            <person name="Mochizuki H."/>
            <person name="Umetsu J."/>
            <person name="Higashi K."/>
            <person name="Shibata D."/>
            <person name="Kamiya Y."/>
            <person name="Sato N."/>
            <person name="Nakamura Y."/>
            <person name="Tabata S."/>
            <person name="Ida S."/>
            <person name="Kurokawa K."/>
            <person name="Ohta H."/>
        </authorList>
    </citation>
    <scope>NUCLEOTIDE SEQUENCE [LARGE SCALE GENOMIC DNA]</scope>
    <source>
        <strain evidence="7 8">NIES-2285</strain>
    </source>
</reference>
<evidence type="ECO:0000259" key="6">
    <source>
        <dbReference type="SMART" id="SM00902"/>
    </source>
</evidence>
<evidence type="ECO:0000313" key="7">
    <source>
        <dbReference type="EMBL" id="GAQ90605.1"/>
    </source>
</evidence>
<dbReference type="Pfam" id="PF02906">
    <property type="entry name" value="Fe_hyd_lg_C"/>
    <property type="match status" value="1"/>
</dbReference>
<feature type="domain" description="Iron hydrogenase small subunit" evidence="6">
    <location>
        <begin position="426"/>
        <end position="483"/>
    </location>
</feature>
<dbReference type="STRING" id="105231.A0A1Y1II93"/>
<dbReference type="GO" id="GO:0046872">
    <property type="term" value="F:metal ion binding"/>
    <property type="evidence" value="ECO:0007669"/>
    <property type="project" value="UniProtKB-KW"/>
</dbReference>
<keyword evidence="5" id="KW-0411">Iron-sulfur</keyword>
<dbReference type="InterPro" id="IPR050340">
    <property type="entry name" value="Cytosolic_Fe-S_CAF"/>
</dbReference>
<dbReference type="EMBL" id="DF237610">
    <property type="protein sequence ID" value="GAQ90605.1"/>
    <property type="molecule type" value="Genomic_DNA"/>
</dbReference>
<keyword evidence="2" id="KW-0004">4Fe-4S</keyword>
<comment type="similarity">
    <text evidence="1">Belongs to the NARF family.</text>
</comment>
<gene>
    <name evidence="7" type="ORF">KFL_006610060</name>
</gene>
<keyword evidence="3" id="KW-0479">Metal-binding</keyword>
<dbReference type="Proteomes" id="UP000054558">
    <property type="component" value="Unassembled WGS sequence"/>
</dbReference>
<evidence type="ECO:0000256" key="4">
    <source>
        <dbReference type="ARBA" id="ARBA00023004"/>
    </source>
</evidence>
<dbReference type="OMA" id="GYLHHVL"/>
<dbReference type="InterPro" id="IPR004108">
    <property type="entry name" value="Fe_hydrogenase_lsu_C"/>
</dbReference>
<organism evidence="7 8">
    <name type="scientific">Klebsormidium nitens</name>
    <name type="common">Green alga</name>
    <name type="synonym">Ulothrix nitens</name>
    <dbReference type="NCBI Taxonomy" id="105231"/>
    <lineage>
        <taxon>Eukaryota</taxon>
        <taxon>Viridiplantae</taxon>
        <taxon>Streptophyta</taxon>
        <taxon>Klebsormidiophyceae</taxon>
        <taxon>Klebsormidiales</taxon>
        <taxon>Klebsormidiaceae</taxon>
        <taxon>Klebsormidium</taxon>
    </lineage>
</organism>
<accession>A0A1Y1II93</accession>
<dbReference type="SUPFAM" id="SSF53920">
    <property type="entry name" value="Fe-only hydrogenase"/>
    <property type="match status" value="1"/>
</dbReference>
<dbReference type="OrthoDB" id="10253113at2759"/>
<proteinExistence type="inferred from homology"/>
<dbReference type="Pfam" id="PF02256">
    <property type="entry name" value="Fe_hyd_SSU"/>
    <property type="match status" value="1"/>
</dbReference>
<dbReference type="SMART" id="SM00902">
    <property type="entry name" value="Fe_hyd_SSU"/>
    <property type="match status" value="1"/>
</dbReference>
<dbReference type="Gene3D" id="3.40.950.10">
    <property type="entry name" value="Fe-only Hydrogenase (Larger Subunit), Chain L, domain 3"/>
    <property type="match status" value="1"/>
</dbReference>
<protein>
    <submittedName>
        <fullName evidence="7">Ferredoxin hydrogenase</fullName>
    </submittedName>
</protein>
<evidence type="ECO:0000256" key="3">
    <source>
        <dbReference type="ARBA" id="ARBA00022723"/>
    </source>
</evidence>
<sequence length="493" mass="54047">MAEKWSGAVRVADLNDFIAPSQACVVNLKGQKQSEEEQQGQAKDGLVQIQARKIDFPQVRKAATDEAIKVSLHDCLACSGCITSAETVMLQQQSTDEFVQRLSSATQAVVVSLSPQSRASLATHYGITPLQAFRKLTGFLKSLGVRAVFDTSCSRDLSLLESCQEFVDRYRKAAGNSATKQGELPMLASACPGWVCYAEKTHGQHILPHISSTKSPQQVMGTLVKRHACYRLGLRPEDIYHVTIMPCYDKKLEAARDDFIFAVDPGGGTGDSGQAGPRVTEVDSVLTSGEILDLLESRGVDFAALEEAPLDLMLSSVDEAGHVYGVRGGAGGYLETNFRHAARVLFGQTVEGPLQMKTLRNADFKEVSLEVDGKRVLHFAAAYGFRNIQNLVRKIKQGKCEYQFVEIMACPAGCLNGGGQIKPRKGQTAKDLIQHLEAAYLHEVTVRDPADNPLVQELYRTWLGGPYSENARSLLHTQYHERERTVTASISNW</sequence>
<evidence type="ECO:0000256" key="2">
    <source>
        <dbReference type="ARBA" id="ARBA00022485"/>
    </source>
</evidence>
<evidence type="ECO:0000313" key="8">
    <source>
        <dbReference type="Proteomes" id="UP000054558"/>
    </source>
</evidence>
<dbReference type="InterPro" id="IPR003149">
    <property type="entry name" value="Fe_hydrogenase_ssu"/>
</dbReference>
<dbReference type="PANTHER" id="PTHR11615">
    <property type="entry name" value="NITRATE, FORMATE, IRON DEHYDROGENASE"/>
    <property type="match status" value="1"/>
</dbReference>
<dbReference type="AlphaFoldDB" id="A0A1Y1II93"/>
<evidence type="ECO:0000256" key="5">
    <source>
        <dbReference type="ARBA" id="ARBA00023014"/>
    </source>
</evidence>
<dbReference type="GO" id="GO:0051539">
    <property type="term" value="F:4 iron, 4 sulfur cluster binding"/>
    <property type="evidence" value="ECO:0007669"/>
    <property type="project" value="UniProtKB-KW"/>
</dbReference>
<dbReference type="FunFam" id="3.30.70.20:FF:000042">
    <property type="entry name" value="Cytosolic Fe-S cluster assembly factor NAR1"/>
    <property type="match status" value="1"/>
</dbReference>
<keyword evidence="8" id="KW-1185">Reference proteome</keyword>